<feature type="transmembrane region" description="Helical" evidence="1">
    <location>
        <begin position="217"/>
        <end position="238"/>
    </location>
</feature>
<keyword evidence="1" id="KW-1133">Transmembrane helix</keyword>
<evidence type="ECO:0000256" key="1">
    <source>
        <dbReference type="SAM" id="Phobius"/>
    </source>
</evidence>
<feature type="transmembrane region" description="Helical" evidence="1">
    <location>
        <begin position="82"/>
        <end position="107"/>
    </location>
</feature>
<organism evidence="2 3">
    <name type="scientific">Massilia eurypsychrophila</name>
    <dbReference type="NCBI Taxonomy" id="1485217"/>
    <lineage>
        <taxon>Bacteria</taxon>
        <taxon>Pseudomonadati</taxon>
        <taxon>Pseudomonadota</taxon>
        <taxon>Betaproteobacteria</taxon>
        <taxon>Burkholderiales</taxon>
        <taxon>Oxalobacteraceae</taxon>
        <taxon>Telluria group</taxon>
        <taxon>Massilia</taxon>
    </lineage>
</organism>
<keyword evidence="1" id="KW-0472">Membrane</keyword>
<feature type="transmembrane region" description="Helical" evidence="1">
    <location>
        <begin position="128"/>
        <end position="147"/>
    </location>
</feature>
<dbReference type="AlphaFoldDB" id="A0A2G8TAZ9"/>
<dbReference type="Proteomes" id="UP000230390">
    <property type="component" value="Unassembled WGS sequence"/>
</dbReference>
<evidence type="ECO:0000313" key="2">
    <source>
        <dbReference type="EMBL" id="PIL43236.1"/>
    </source>
</evidence>
<gene>
    <name evidence="2" type="ORF">CR105_19645</name>
</gene>
<keyword evidence="3" id="KW-1185">Reference proteome</keyword>
<feature type="transmembrane region" description="Helical" evidence="1">
    <location>
        <begin position="301"/>
        <end position="318"/>
    </location>
</feature>
<proteinExistence type="predicted"/>
<accession>A0A2G8TAZ9</accession>
<keyword evidence="1" id="KW-0812">Transmembrane</keyword>
<dbReference type="EMBL" id="PDOC01000015">
    <property type="protein sequence ID" value="PIL43236.1"/>
    <property type="molecule type" value="Genomic_DNA"/>
</dbReference>
<feature type="transmembrane region" description="Helical" evidence="1">
    <location>
        <begin position="187"/>
        <end position="211"/>
    </location>
</feature>
<evidence type="ECO:0000313" key="3">
    <source>
        <dbReference type="Proteomes" id="UP000230390"/>
    </source>
</evidence>
<dbReference type="RefSeq" id="WP_099791326.1">
    <property type="nucleotide sequence ID" value="NZ_JBHLYV010000018.1"/>
</dbReference>
<reference evidence="2 3" key="1">
    <citation type="submission" date="2017-10" db="EMBL/GenBank/DDBJ databases">
        <title>Massilia psychrophilum sp. nov., a novel purple-pigmented bacterium isolated from Tianshan glacier, Xinjiang Municipality, China.</title>
        <authorList>
            <person name="Wang H."/>
        </authorList>
    </citation>
    <scope>NUCLEOTIDE SEQUENCE [LARGE SCALE GENOMIC DNA]</scope>
    <source>
        <strain evidence="2 3">JCM 30074</strain>
    </source>
</reference>
<feature type="transmembrane region" description="Helical" evidence="1">
    <location>
        <begin position="20"/>
        <end position="43"/>
    </location>
</feature>
<sequence>MITMKWLLRRELWENKGSMVRVPVIIAVTMLAFLICMVGYGMFHSGFGDSVTVNGQALSKISMWNAMPLERRAEIANGLAGAYIAFAAPLFLVLPLVSFFYCLAALYDDRRDRSILFWKSLPISDQSTVLSKAITALCVAPLITMAIGTAAALTMLVIGVVMASFSGLQIAGLVLSSPEFYLAPLRLIGLLPVYVLWALPTVGWLLMVSSWAKSKVFLWAVGAPLLGLLLVQWINFMSTNFLGGGLNVKLFEHIVARALGGLIPGIWMKFGNVSPEAMITHGRGIDAGGIFAQSWLTLLQPGLWIGVIAGAAMIYAAMRLRRWRDEG</sequence>
<comment type="caution">
    <text evidence="2">The sequence shown here is derived from an EMBL/GenBank/DDBJ whole genome shotgun (WGS) entry which is preliminary data.</text>
</comment>
<protein>
    <submittedName>
        <fullName evidence="2">Uncharacterized protein</fullName>
    </submittedName>
</protein>
<name>A0A2G8TAZ9_9BURK</name>
<dbReference type="OrthoDB" id="118685at2"/>